<gene>
    <name evidence="1" type="ORF">BHQ17_01495</name>
</gene>
<reference evidence="2" key="1">
    <citation type="submission" date="2016-09" db="EMBL/GenBank/DDBJ databases">
        <authorList>
            <person name="Greninger A.L."/>
            <person name="Jerome K.R."/>
            <person name="Mcnair B."/>
            <person name="Wallis C."/>
            <person name="Fang F."/>
        </authorList>
    </citation>
    <scope>NUCLEOTIDE SEQUENCE [LARGE SCALE GENOMIC DNA]</scope>
    <source>
        <strain evidence="2">M7</strain>
    </source>
</reference>
<dbReference type="OrthoDB" id="6920500at2"/>
<accession>A0A1E3S2S7</accession>
<organism evidence="1 2">
    <name type="scientific">Mycolicibacterium holsaticum</name>
    <dbReference type="NCBI Taxonomy" id="152142"/>
    <lineage>
        <taxon>Bacteria</taxon>
        <taxon>Bacillati</taxon>
        <taxon>Actinomycetota</taxon>
        <taxon>Actinomycetes</taxon>
        <taxon>Mycobacteriales</taxon>
        <taxon>Mycobacteriaceae</taxon>
        <taxon>Mycolicibacterium</taxon>
    </lineage>
</organism>
<evidence type="ECO:0000313" key="2">
    <source>
        <dbReference type="Proteomes" id="UP000094243"/>
    </source>
</evidence>
<dbReference type="SUPFAM" id="SSF51182">
    <property type="entry name" value="RmlC-like cupins"/>
    <property type="match status" value="1"/>
</dbReference>
<dbReference type="EMBL" id="MIGZ01000004">
    <property type="protein sequence ID" value="ODQ96374.1"/>
    <property type="molecule type" value="Genomic_DNA"/>
</dbReference>
<dbReference type="InterPro" id="IPR014710">
    <property type="entry name" value="RmlC-like_jellyroll"/>
</dbReference>
<dbReference type="Gene3D" id="2.60.120.10">
    <property type="entry name" value="Jelly Rolls"/>
    <property type="match status" value="2"/>
</dbReference>
<protein>
    <recommendedName>
        <fullName evidence="3">Cupin</fullName>
    </recommendedName>
</protein>
<keyword evidence="2" id="KW-1185">Reference proteome</keyword>
<dbReference type="AlphaFoldDB" id="A0A1E3S2S7"/>
<dbReference type="RefSeq" id="WP_069403451.1">
    <property type="nucleotide sequence ID" value="NZ_MIGZ01000004.1"/>
</dbReference>
<comment type="caution">
    <text evidence="1">The sequence shown here is derived from an EMBL/GenBank/DDBJ whole genome shotgun (WGS) entry which is preliminary data.</text>
</comment>
<sequence length="234" mass="25417">MAVFDHFRPHSFVCRDDFPAILCRDMTTVTAAAHGQVMARVLKANPVRPWPQPPWRRRTTGARISLLVAGTVWFDFAGIGEESFSANDSWCLPADLDHTLLEASSDLELLEIEFPVPPGSPDLNSAIPEMLMLFASYSYRPIPCFGKPAHTEHPPAQTADPGAALSLRLDDTAPSGWAGCPWHLHDQGIQCGYLTSGTARIDVEGLGVVDARPGTFWLQQARSALVPSAAGTSR</sequence>
<name>A0A1E3S2S7_9MYCO</name>
<evidence type="ECO:0008006" key="3">
    <source>
        <dbReference type="Google" id="ProtNLM"/>
    </source>
</evidence>
<evidence type="ECO:0000313" key="1">
    <source>
        <dbReference type="EMBL" id="ODQ96374.1"/>
    </source>
</evidence>
<dbReference type="InterPro" id="IPR011051">
    <property type="entry name" value="RmlC_Cupin_sf"/>
</dbReference>
<proteinExistence type="predicted"/>
<dbReference type="Proteomes" id="UP000094243">
    <property type="component" value="Unassembled WGS sequence"/>
</dbReference>